<dbReference type="Gene3D" id="3.40.50.2000">
    <property type="entry name" value="Glycogen Phosphorylase B"/>
    <property type="match status" value="2"/>
</dbReference>
<dbReference type="PANTHER" id="PTHR12526">
    <property type="entry name" value="GLYCOSYLTRANSFERASE"/>
    <property type="match status" value="1"/>
</dbReference>
<sequence>MSRIKLMHIISDTNFGGAGQYVKTILDNLPQTRYQCQLVVPKGSQLKSRVSTDQIFEIDGIADRSFSLRGIIETYRLIKRESPEIIHAHGALSGRIAAQLYGVRRIIYTKHTLSQPSSGVKRLIKHCVNKLLRADVIAVSEEVKRNLLEEGIKAEHIVRIHNSILPKSPLEFEPCTYRRIVLVGRLERIKGHHYMLEVVKRLKSDANIPFKVYFVGAGSLESDIGRAIQDNNLPIEMTGHVDAIDAIYQMADIVVNTSESEALPFSVLEAMNTGRPVVAFDLPSIREVIQPDVTGFLVPPFDVDTFAKRLKTLMESENLMKSMGLKGNARVHSNFNLETMMKEMDQFYREGL</sequence>
<proteinExistence type="predicted"/>
<feature type="domain" description="Glycosyl transferase family 1" evidence="1">
    <location>
        <begin position="177"/>
        <end position="326"/>
    </location>
</feature>
<organism evidence="3 4">
    <name type="scientific">Fusibacter tunisiensis</name>
    <dbReference type="NCBI Taxonomy" id="1008308"/>
    <lineage>
        <taxon>Bacteria</taxon>
        <taxon>Bacillati</taxon>
        <taxon>Bacillota</taxon>
        <taxon>Clostridia</taxon>
        <taxon>Eubacteriales</taxon>
        <taxon>Eubacteriales Family XII. Incertae Sedis</taxon>
        <taxon>Fusibacter</taxon>
    </lineage>
</organism>
<dbReference type="InterPro" id="IPR028098">
    <property type="entry name" value="Glyco_trans_4-like_N"/>
</dbReference>
<keyword evidence="4" id="KW-1185">Reference proteome</keyword>
<dbReference type="RefSeq" id="WP_204664902.1">
    <property type="nucleotide sequence ID" value="NZ_JAFBDT010000019.1"/>
</dbReference>
<accession>A0ABS2MT67</accession>
<dbReference type="Proteomes" id="UP000767854">
    <property type="component" value="Unassembled WGS sequence"/>
</dbReference>
<name>A0ABS2MT67_9FIRM</name>
<dbReference type="InterPro" id="IPR001296">
    <property type="entry name" value="Glyco_trans_1"/>
</dbReference>
<dbReference type="Pfam" id="PF13439">
    <property type="entry name" value="Glyco_transf_4"/>
    <property type="match status" value="1"/>
</dbReference>
<gene>
    <name evidence="3" type="ORF">JOC49_002032</name>
</gene>
<evidence type="ECO:0000313" key="3">
    <source>
        <dbReference type="EMBL" id="MBM7562472.1"/>
    </source>
</evidence>
<feature type="domain" description="Glycosyltransferase subfamily 4-like N-terminal" evidence="2">
    <location>
        <begin position="15"/>
        <end position="164"/>
    </location>
</feature>
<evidence type="ECO:0000259" key="1">
    <source>
        <dbReference type="Pfam" id="PF00534"/>
    </source>
</evidence>
<evidence type="ECO:0000259" key="2">
    <source>
        <dbReference type="Pfam" id="PF13439"/>
    </source>
</evidence>
<dbReference type="Pfam" id="PF00534">
    <property type="entry name" value="Glycos_transf_1"/>
    <property type="match status" value="1"/>
</dbReference>
<reference evidence="3 4" key="1">
    <citation type="submission" date="2021-01" db="EMBL/GenBank/DDBJ databases">
        <title>Genomic Encyclopedia of Type Strains, Phase IV (KMG-IV): sequencing the most valuable type-strain genomes for metagenomic binning, comparative biology and taxonomic classification.</title>
        <authorList>
            <person name="Goeker M."/>
        </authorList>
    </citation>
    <scope>NUCLEOTIDE SEQUENCE [LARGE SCALE GENOMIC DNA]</scope>
    <source>
        <strain evidence="3 4">DSM 24436</strain>
    </source>
</reference>
<dbReference type="EMBL" id="JAFBDT010000019">
    <property type="protein sequence ID" value="MBM7562472.1"/>
    <property type="molecule type" value="Genomic_DNA"/>
</dbReference>
<protein>
    <submittedName>
        <fullName evidence="3">Glycosyltransferase involved in cell wall biosynthesis</fullName>
    </submittedName>
</protein>
<dbReference type="PANTHER" id="PTHR12526:SF630">
    <property type="entry name" value="GLYCOSYLTRANSFERASE"/>
    <property type="match status" value="1"/>
</dbReference>
<comment type="caution">
    <text evidence="3">The sequence shown here is derived from an EMBL/GenBank/DDBJ whole genome shotgun (WGS) entry which is preliminary data.</text>
</comment>
<dbReference type="SUPFAM" id="SSF53756">
    <property type="entry name" value="UDP-Glycosyltransferase/glycogen phosphorylase"/>
    <property type="match status" value="1"/>
</dbReference>
<evidence type="ECO:0000313" key="4">
    <source>
        <dbReference type="Proteomes" id="UP000767854"/>
    </source>
</evidence>